<dbReference type="Proteomes" id="UP001273166">
    <property type="component" value="Unassembled WGS sequence"/>
</dbReference>
<dbReference type="PANTHER" id="PTHR42080:SF3">
    <property type="entry name" value="SRR1-LIKE DOMAIN-CONTAINING PROTEIN"/>
    <property type="match status" value="1"/>
</dbReference>
<dbReference type="Pfam" id="PF07985">
    <property type="entry name" value="SRR1"/>
    <property type="match status" value="1"/>
</dbReference>
<dbReference type="RefSeq" id="XP_062725126.1">
    <property type="nucleotide sequence ID" value="XM_062868174.1"/>
</dbReference>
<accession>A0AAJ0M523</accession>
<dbReference type="PANTHER" id="PTHR42080">
    <property type="entry name" value="SRR1 DOMAIN-CONTAINING PROTEIN"/>
    <property type="match status" value="1"/>
</dbReference>
<evidence type="ECO:0000259" key="1">
    <source>
        <dbReference type="Pfam" id="PF07985"/>
    </source>
</evidence>
<keyword evidence="3" id="KW-1185">Reference proteome</keyword>
<proteinExistence type="predicted"/>
<reference evidence="2" key="1">
    <citation type="journal article" date="2023" name="Mol. Phylogenet. Evol.">
        <title>Genome-scale phylogeny and comparative genomics of the fungal order Sordariales.</title>
        <authorList>
            <person name="Hensen N."/>
            <person name="Bonometti L."/>
            <person name="Westerberg I."/>
            <person name="Brannstrom I.O."/>
            <person name="Guillou S."/>
            <person name="Cros-Aarteil S."/>
            <person name="Calhoun S."/>
            <person name="Haridas S."/>
            <person name="Kuo A."/>
            <person name="Mondo S."/>
            <person name="Pangilinan J."/>
            <person name="Riley R."/>
            <person name="LaButti K."/>
            <person name="Andreopoulos B."/>
            <person name="Lipzen A."/>
            <person name="Chen C."/>
            <person name="Yan M."/>
            <person name="Daum C."/>
            <person name="Ng V."/>
            <person name="Clum A."/>
            <person name="Steindorff A."/>
            <person name="Ohm R.A."/>
            <person name="Martin F."/>
            <person name="Silar P."/>
            <person name="Natvig D.O."/>
            <person name="Lalanne C."/>
            <person name="Gautier V."/>
            <person name="Ament-Velasquez S.L."/>
            <person name="Kruys A."/>
            <person name="Hutchinson M.I."/>
            <person name="Powell A.J."/>
            <person name="Barry K."/>
            <person name="Miller A.N."/>
            <person name="Grigoriev I.V."/>
            <person name="Debuchy R."/>
            <person name="Gladieux P."/>
            <person name="Hiltunen Thoren M."/>
            <person name="Johannesson H."/>
        </authorList>
    </citation>
    <scope>NUCLEOTIDE SEQUENCE</scope>
    <source>
        <strain evidence="2">CBS 333.67</strain>
    </source>
</reference>
<evidence type="ECO:0000313" key="2">
    <source>
        <dbReference type="EMBL" id="KAK3309346.1"/>
    </source>
</evidence>
<feature type="domain" description="SRR1-like" evidence="1">
    <location>
        <begin position="201"/>
        <end position="328"/>
    </location>
</feature>
<evidence type="ECO:0000313" key="3">
    <source>
        <dbReference type="Proteomes" id="UP001273166"/>
    </source>
</evidence>
<dbReference type="EMBL" id="JAUDZG010000001">
    <property type="protein sequence ID" value="KAK3309346.1"/>
    <property type="molecule type" value="Genomic_DNA"/>
</dbReference>
<protein>
    <recommendedName>
        <fullName evidence="1">SRR1-like domain-containing protein</fullName>
    </recommendedName>
</protein>
<sequence length="377" mass="41985">MSLRPQVDGDGDDDGVFIVVAYADLPDPPMTLDEKSERMTAAHRLIQAKYDAGILFFTKDSFRDVVRQFESDGNLDRLVSVTGLDGVAVHFPLEIGREYLTPMYEDDYVCIMTKPRLVYHPIERLLAAPGVSSYSVRRSCLPIEVAHSTEIRDARTNELVGLWPTSDYAAVKQRFERATRSLASSKEFVHLKSTLASVAIPPGIDKIVAFACSTMSWAGNDITRSMAQHALALAVRDFLANSDMTGADGEDVGGIKCYAQDPIYTPVDERVLSEAGFTVVDDPRAFLEVDEASVIIAMNPDIPVRQIIADLARPAIMIWNKVTVDDRNMAVTDPVSLRVERMVEEYIELPFPAEDEFFGRNLAIYIRRRGEKKNETG</sequence>
<comment type="caution">
    <text evidence="2">The sequence shown here is derived from an EMBL/GenBank/DDBJ whole genome shotgun (WGS) entry which is preliminary data.</text>
</comment>
<dbReference type="InterPro" id="IPR012942">
    <property type="entry name" value="SRR1-like"/>
</dbReference>
<gene>
    <name evidence="2" type="ORF">B0T15DRAFT_515264</name>
</gene>
<organism evidence="2 3">
    <name type="scientific">Chaetomium strumarium</name>
    <dbReference type="NCBI Taxonomy" id="1170767"/>
    <lineage>
        <taxon>Eukaryota</taxon>
        <taxon>Fungi</taxon>
        <taxon>Dikarya</taxon>
        <taxon>Ascomycota</taxon>
        <taxon>Pezizomycotina</taxon>
        <taxon>Sordariomycetes</taxon>
        <taxon>Sordariomycetidae</taxon>
        <taxon>Sordariales</taxon>
        <taxon>Chaetomiaceae</taxon>
        <taxon>Chaetomium</taxon>
    </lineage>
</organism>
<name>A0AAJ0M523_9PEZI</name>
<dbReference type="AlphaFoldDB" id="A0AAJ0M523"/>
<dbReference type="GeneID" id="87887003"/>
<reference evidence="2" key="2">
    <citation type="submission" date="2023-06" db="EMBL/GenBank/DDBJ databases">
        <authorList>
            <consortium name="Lawrence Berkeley National Laboratory"/>
            <person name="Mondo S.J."/>
            <person name="Hensen N."/>
            <person name="Bonometti L."/>
            <person name="Westerberg I."/>
            <person name="Brannstrom I.O."/>
            <person name="Guillou S."/>
            <person name="Cros-Aarteil S."/>
            <person name="Calhoun S."/>
            <person name="Haridas S."/>
            <person name="Kuo A."/>
            <person name="Pangilinan J."/>
            <person name="Riley R."/>
            <person name="Labutti K."/>
            <person name="Andreopoulos B."/>
            <person name="Lipzen A."/>
            <person name="Chen C."/>
            <person name="Yanf M."/>
            <person name="Daum C."/>
            <person name="Ng V."/>
            <person name="Clum A."/>
            <person name="Steindorff A."/>
            <person name="Ohm R."/>
            <person name="Martin F."/>
            <person name="Silar P."/>
            <person name="Natvig D."/>
            <person name="Lalanne C."/>
            <person name="Gautier V."/>
            <person name="Ament-Velasquez S.L."/>
            <person name="Kruys A."/>
            <person name="Hutchinson M.I."/>
            <person name="Powell A.J."/>
            <person name="Barry K."/>
            <person name="Miller A.N."/>
            <person name="Grigoriev I.V."/>
            <person name="Debuchy R."/>
            <person name="Gladieux P."/>
            <person name="Thoren M.H."/>
            <person name="Johannesson H."/>
        </authorList>
    </citation>
    <scope>NUCLEOTIDE SEQUENCE</scope>
    <source>
        <strain evidence="2">CBS 333.67</strain>
    </source>
</reference>